<keyword evidence="2" id="KW-1185">Reference proteome</keyword>
<accession>A0ACC1NUZ9</accession>
<name>A0ACC1NUZ9_9HYPO</name>
<gene>
    <name evidence="1" type="ORF">NQ176_g1034</name>
</gene>
<reference evidence="1" key="1">
    <citation type="submission" date="2022-08" db="EMBL/GenBank/DDBJ databases">
        <title>Genome Sequence of Lecanicillium fungicola.</title>
        <authorList>
            <person name="Buettner E."/>
        </authorList>
    </citation>
    <scope>NUCLEOTIDE SEQUENCE</scope>
    <source>
        <strain evidence="1">Babe33</strain>
    </source>
</reference>
<protein>
    <submittedName>
        <fullName evidence="1">Uncharacterized protein</fullName>
    </submittedName>
</protein>
<dbReference type="EMBL" id="JANJQO010000050">
    <property type="protein sequence ID" value="KAJ2982948.1"/>
    <property type="molecule type" value="Genomic_DNA"/>
</dbReference>
<organism evidence="1 2">
    <name type="scientific">Zarea fungicola</name>
    <dbReference type="NCBI Taxonomy" id="93591"/>
    <lineage>
        <taxon>Eukaryota</taxon>
        <taxon>Fungi</taxon>
        <taxon>Dikarya</taxon>
        <taxon>Ascomycota</taxon>
        <taxon>Pezizomycotina</taxon>
        <taxon>Sordariomycetes</taxon>
        <taxon>Hypocreomycetidae</taxon>
        <taxon>Hypocreales</taxon>
        <taxon>Cordycipitaceae</taxon>
        <taxon>Zarea</taxon>
    </lineage>
</organism>
<sequence>MGNPMTAGYNIPPPAQNARAIANPAQSVHHTNAYNPPRPPEVYTLPDNVNEALPAHIRSQFQRDSAGRVLFFTAPPADRQQNRLSLGSGSLTHSLRYLAGHDEWRIQREKKRKIRDQLAAEPSSKRTGMGASTKGGNLIAEAVGAVNHWLTEIGRDTEKWKQETGLTH</sequence>
<evidence type="ECO:0000313" key="2">
    <source>
        <dbReference type="Proteomes" id="UP001143910"/>
    </source>
</evidence>
<evidence type="ECO:0000313" key="1">
    <source>
        <dbReference type="EMBL" id="KAJ2982948.1"/>
    </source>
</evidence>
<dbReference type="Proteomes" id="UP001143910">
    <property type="component" value="Unassembled WGS sequence"/>
</dbReference>
<proteinExistence type="predicted"/>
<comment type="caution">
    <text evidence="1">The sequence shown here is derived from an EMBL/GenBank/DDBJ whole genome shotgun (WGS) entry which is preliminary data.</text>
</comment>